<evidence type="ECO:0000256" key="10">
    <source>
        <dbReference type="ARBA" id="ARBA00022912"/>
    </source>
</evidence>
<evidence type="ECO:0000256" key="1">
    <source>
        <dbReference type="ARBA" id="ARBA00013081"/>
    </source>
</evidence>
<evidence type="ECO:0000256" key="13">
    <source>
        <dbReference type="ARBA" id="ARBA00056274"/>
    </source>
</evidence>
<dbReference type="PANTHER" id="PTHR43156:SF2">
    <property type="entry name" value="STAGE II SPORULATION PROTEIN E"/>
    <property type="match status" value="1"/>
</dbReference>
<dbReference type="FunFam" id="3.60.40.10:FF:000005">
    <property type="entry name" value="Serine/threonine protein phosphatase"/>
    <property type="match status" value="1"/>
</dbReference>
<keyword evidence="7" id="KW-0378">Hydrolase</keyword>
<keyword evidence="4" id="KW-0479">Metal-binding</keyword>
<dbReference type="InterPro" id="IPR029016">
    <property type="entry name" value="GAF-like_dom_sf"/>
</dbReference>
<dbReference type="RefSeq" id="WP_078904816.1">
    <property type="nucleotide sequence ID" value="NZ_BNEE01000006.1"/>
</dbReference>
<dbReference type="PANTHER" id="PTHR43156">
    <property type="entry name" value="STAGE II SPORULATION PROTEIN E-RELATED"/>
    <property type="match status" value="1"/>
</dbReference>
<keyword evidence="11" id="KW-0464">Manganese</keyword>
<dbReference type="SUPFAM" id="SSF55781">
    <property type="entry name" value="GAF domain-like"/>
    <property type="match status" value="1"/>
</dbReference>
<evidence type="ECO:0000256" key="9">
    <source>
        <dbReference type="ARBA" id="ARBA00022842"/>
    </source>
</evidence>
<dbReference type="InterPro" id="IPR036890">
    <property type="entry name" value="HATPase_C_sf"/>
</dbReference>
<evidence type="ECO:0000256" key="12">
    <source>
        <dbReference type="ARBA" id="ARBA00047761"/>
    </source>
</evidence>
<dbReference type="OrthoDB" id="118142at2"/>
<keyword evidence="5" id="KW-0547">Nucleotide-binding</keyword>
<keyword evidence="18" id="KW-1185">Reference proteome</keyword>
<dbReference type="SMART" id="SM00331">
    <property type="entry name" value="PP2C_SIG"/>
    <property type="match status" value="1"/>
</dbReference>
<evidence type="ECO:0000256" key="3">
    <source>
        <dbReference type="ARBA" id="ARBA00022679"/>
    </source>
</evidence>
<dbReference type="CDD" id="cd16936">
    <property type="entry name" value="HATPase_RsbW-like"/>
    <property type="match status" value="1"/>
</dbReference>
<dbReference type="EMBL" id="BNEE01000006">
    <property type="protein sequence ID" value="GHI85877.1"/>
    <property type="molecule type" value="Genomic_DNA"/>
</dbReference>
<dbReference type="GO" id="GO:0005524">
    <property type="term" value="F:ATP binding"/>
    <property type="evidence" value="ECO:0007669"/>
    <property type="project" value="UniProtKB-KW"/>
</dbReference>
<comment type="catalytic activity">
    <reaction evidence="12">
        <text>O-phospho-L-seryl-[protein] + H2O = L-seryl-[protein] + phosphate</text>
        <dbReference type="Rhea" id="RHEA:20629"/>
        <dbReference type="Rhea" id="RHEA-COMP:9863"/>
        <dbReference type="Rhea" id="RHEA-COMP:11604"/>
        <dbReference type="ChEBI" id="CHEBI:15377"/>
        <dbReference type="ChEBI" id="CHEBI:29999"/>
        <dbReference type="ChEBI" id="CHEBI:43474"/>
        <dbReference type="ChEBI" id="CHEBI:83421"/>
        <dbReference type="EC" id="3.1.3.16"/>
    </reaction>
</comment>
<evidence type="ECO:0000256" key="6">
    <source>
        <dbReference type="ARBA" id="ARBA00022777"/>
    </source>
</evidence>
<evidence type="ECO:0000259" key="16">
    <source>
        <dbReference type="SMART" id="SM00331"/>
    </source>
</evidence>
<keyword evidence="10" id="KW-0904">Protein phosphatase</keyword>
<evidence type="ECO:0000256" key="4">
    <source>
        <dbReference type="ARBA" id="ARBA00022723"/>
    </source>
</evidence>
<dbReference type="Gene3D" id="3.60.40.10">
    <property type="entry name" value="PPM-type phosphatase domain"/>
    <property type="match status" value="1"/>
</dbReference>
<evidence type="ECO:0000256" key="2">
    <source>
        <dbReference type="ARBA" id="ARBA00022553"/>
    </source>
</evidence>
<accession>A0A919LFF3</accession>
<dbReference type="SUPFAM" id="SSF55874">
    <property type="entry name" value="ATPase domain of HSP90 chaperone/DNA topoisomerase II/histidine kinase"/>
    <property type="match status" value="1"/>
</dbReference>
<evidence type="ECO:0000256" key="15">
    <source>
        <dbReference type="ARBA" id="ARBA00081350"/>
    </source>
</evidence>
<dbReference type="AlphaFoldDB" id="A0A919LFF3"/>
<dbReference type="EC" id="3.1.3.16" evidence="1"/>
<dbReference type="FunFam" id="3.30.450.40:FF:000035">
    <property type="entry name" value="PAS sensor protein"/>
    <property type="match status" value="1"/>
</dbReference>
<dbReference type="GO" id="GO:0016301">
    <property type="term" value="F:kinase activity"/>
    <property type="evidence" value="ECO:0007669"/>
    <property type="project" value="UniProtKB-KW"/>
</dbReference>
<comment type="function">
    <text evidence="13">Primarily acts as an independent SigF regulator that is sensitive to the osmosensory signal, mediating the cross talk of PknD with the SigF regulon. Possesses both phosphatase and kinase activities. The kinase domain functions as a classic anti-sigma factor-like kinase to phosphorylate the anti-anti-sigma factor domain at the canonical regulatory site, and the phosphatase domain antagonizes this activity.</text>
</comment>
<evidence type="ECO:0000256" key="7">
    <source>
        <dbReference type="ARBA" id="ARBA00022801"/>
    </source>
</evidence>
<keyword evidence="9" id="KW-0460">Magnesium</keyword>
<dbReference type="GO" id="GO:0046872">
    <property type="term" value="F:metal ion binding"/>
    <property type="evidence" value="ECO:0007669"/>
    <property type="project" value="UniProtKB-KW"/>
</dbReference>
<dbReference type="InterPro" id="IPR036457">
    <property type="entry name" value="PPM-type-like_dom_sf"/>
</dbReference>
<dbReference type="Gene3D" id="3.30.565.10">
    <property type="entry name" value="Histidine kinase-like ATPase, C-terminal domain"/>
    <property type="match status" value="1"/>
</dbReference>
<evidence type="ECO:0000256" key="5">
    <source>
        <dbReference type="ARBA" id="ARBA00022741"/>
    </source>
</evidence>
<dbReference type="InterPro" id="IPR001932">
    <property type="entry name" value="PPM-type_phosphatase-like_dom"/>
</dbReference>
<dbReference type="Pfam" id="PF13185">
    <property type="entry name" value="GAF_2"/>
    <property type="match status" value="1"/>
</dbReference>
<evidence type="ECO:0000256" key="8">
    <source>
        <dbReference type="ARBA" id="ARBA00022840"/>
    </source>
</evidence>
<protein>
    <recommendedName>
        <fullName evidence="1">protein-serine/threonine phosphatase</fullName>
        <ecNumber evidence="1">3.1.3.16</ecNumber>
    </recommendedName>
    <alternativeName>
        <fullName evidence="15">Protein-serine/threonine phosphatase</fullName>
    </alternativeName>
    <alternativeName>
        <fullName evidence="14">Serine/threonine-protein kinase</fullName>
    </alternativeName>
</protein>
<evidence type="ECO:0000313" key="18">
    <source>
        <dbReference type="Proteomes" id="UP000600026"/>
    </source>
</evidence>
<keyword evidence="2" id="KW-0597">Phosphoprotein</keyword>
<feature type="domain" description="PPM-type phosphatase" evidence="16">
    <location>
        <begin position="342"/>
        <end position="565"/>
    </location>
</feature>
<dbReference type="Gene3D" id="3.30.450.40">
    <property type="match status" value="1"/>
</dbReference>
<dbReference type="SUPFAM" id="SSF81606">
    <property type="entry name" value="PP2C-like"/>
    <property type="match status" value="1"/>
</dbReference>
<gene>
    <name evidence="17" type="ORF">Sxan_32410</name>
</gene>
<keyword evidence="6" id="KW-0418">Kinase</keyword>
<dbReference type="FunFam" id="3.30.565.10:FF:000028">
    <property type="entry name" value="PAS sensor protein"/>
    <property type="match status" value="1"/>
</dbReference>
<comment type="caution">
    <text evidence="17">The sequence shown here is derived from an EMBL/GenBank/DDBJ whole genome shotgun (WGS) entry which is preliminary data.</text>
</comment>
<dbReference type="Proteomes" id="UP000600026">
    <property type="component" value="Unassembled WGS sequence"/>
</dbReference>
<keyword evidence="8" id="KW-0067">ATP-binding</keyword>
<dbReference type="InterPro" id="IPR003018">
    <property type="entry name" value="GAF"/>
</dbReference>
<sequence>MREPERRAPSPPSVPVSETAAVVLDDTGVVVARTQGAARLLDCPPGQTCAPLLGLLPPAGTDTGPAARPMTVPSDGPGDLGGQQLALDCTVVRLTARTPGDGAAPTPAPARWLVLITPAETAAEAAERDARRRRTGLSHAAAAGIGTSLDVTEMAETLVDLLVPDFADLATVDIAEQVLVGDEPPHLDASGDVRLRRTAAAQSPEISAEDLLAVGEALPPVGDSPLMRPLMQGLPVLVPDIAVLHAKLGVDPQGLRLFVPRGAHSSVAVPLYARGLVLGCVTVWRSQLPSAYGEEDAALLQDVVSRAALGVDNARRYTKEHRSAVALQRSLLPRSAVDCAAAETVGVYQPAGVGSGVGGDWFDVIPLPSLRIAFVVGDVVGHGLDATAAMARLRTAVQTLADLDLDPGELLTHLDDLVLGLSGEETTGDSRSETAVLGATCLYAVYDPVTRRCAAATAGHPPPALLPPGEEPVFVGLVPGPPLGVGGMPFEVTEFDVEPASLLAFFTDGLVESRGGDIEEGMERLRSALADADPGRSLGEVSQSVFAGVLPHEPADDVALLLARTHALPPDQVAAWELEPDLSHVAHARELVVGQLADWQLDDLSFVTELVASELVTNAIRYAGGPVGLRLIRDRVLVCEVSDPSSTQPRLRRARETDEGGRGLFLVAQLTDRWGCRFTSTGKTIWTEQPIGGPPAEGLSG</sequence>
<reference evidence="17" key="1">
    <citation type="submission" date="2020-09" db="EMBL/GenBank/DDBJ databases">
        <title>Whole genome shotgun sequence of Streptomyces xanthophaeus NBRC 12829.</title>
        <authorList>
            <person name="Komaki H."/>
            <person name="Tamura T."/>
        </authorList>
    </citation>
    <scope>NUCLEOTIDE SEQUENCE</scope>
    <source>
        <strain evidence="17">NBRC 12829</strain>
    </source>
</reference>
<dbReference type="GO" id="GO:0004722">
    <property type="term" value="F:protein serine/threonine phosphatase activity"/>
    <property type="evidence" value="ECO:0007669"/>
    <property type="project" value="UniProtKB-EC"/>
</dbReference>
<dbReference type="Pfam" id="PF13581">
    <property type="entry name" value="HATPase_c_2"/>
    <property type="match status" value="1"/>
</dbReference>
<dbReference type="InterPro" id="IPR003594">
    <property type="entry name" value="HATPase_dom"/>
</dbReference>
<dbReference type="InterPro" id="IPR052016">
    <property type="entry name" value="Bact_Sigma-Reg"/>
</dbReference>
<organism evidence="17 18">
    <name type="scientific">Streptomyces xanthophaeus</name>
    <dbReference type="NCBI Taxonomy" id="67385"/>
    <lineage>
        <taxon>Bacteria</taxon>
        <taxon>Bacillati</taxon>
        <taxon>Actinomycetota</taxon>
        <taxon>Actinomycetes</taxon>
        <taxon>Kitasatosporales</taxon>
        <taxon>Streptomycetaceae</taxon>
        <taxon>Streptomyces</taxon>
    </lineage>
</organism>
<evidence type="ECO:0000313" key="17">
    <source>
        <dbReference type="EMBL" id="GHI85877.1"/>
    </source>
</evidence>
<evidence type="ECO:0000256" key="14">
    <source>
        <dbReference type="ARBA" id="ARBA00075117"/>
    </source>
</evidence>
<dbReference type="Pfam" id="PF07228">
    <property type="entry name" value="SpoIIE"/>
    <property type="match status" value="1"/>
</dbReference>
<evidence type="ECO:0000256" key="11">
    <source>
        <dbReference type="ARBA" id="ARBA00023211"/>
    </source>
</evidence>
<proteinExistence type="predicted"/>
<name>A0A919LFF3_9ACTN</name>
<keyword evidence="3" id="KW-0808">Transferase</keyword>